<dbReference type="AlphaFoldDB" id="A0A5S9IPP4"/>
<proteinExistence type="predicted"/>
<evidence type="ECO:0000313" key="4">
    <source>
        <dbReference type="Proteomes" id="UP000326354"/>
    </source>
</evidence>
<dbReference type="KEGG" id="uam:UABAM_04191"/>
<dbReference type="Gene3D" id="3.40.50.720">
    <property type="entry name" value="NAD(P)-binding Rossmann-like Domain"/>
    <property type="match status" value="1"/>
</dbReference>
<protein>
    <submittedName>
        <fullName evidence="3">Potassium channel protein</fullName>
    </submittedName>
</protein>
<keyword evidence="3" id="KW-0407">Ion channel</keyword>
<dbReference type="Pfam" id="PF16868">
    <property type="entry name" value="NMT1_3"/>
    <property type="match status" value="1"/>
</dbReference>
<evidence type="ECO:0000259" key="2">
    <source>
        <dbReference type="Pfam" id="PF22614"/>
    </source>
</evidence>
<dbReference type="InterPro" id="IPR011852">
    <property type="entry name" value="TRAP_TAXI"/>
</dbReference>
<name>A0A5S9IPP4_UABAM</name>
<dbReference type="Gene3D" id="3.40.190.10">
    <property type="entry name" value="Periplasmic binding protein-like II"/>
    <property type="match status" value="2"/>
</dbReference>
<feature type="transmembrane region" description="Helical" evidence="1">
    <location>
        <begin position="379"/>
        <end position="403"/>
    </location>
</feature>
<keyword evidence="1" id="KW-0812">Transmembrane</keyword>
<dbReference type="InterPro" id="IPR003148">
    <property type="entry name" value="RCK_N"/>
</dbReference>
<keyword evidence="4" id="KW-1185">Reference proteome</keyword>
<dbReference type="OrthoDB" id="9785285at2"/>
<keyword evidence="3" id="KW-0406">Ion transport</keyword>
<keyword evidence="1" id="KW-0472">Membrane</keyword>
<evidence type="ECO:0000256" key="1">
    <source>
        <dbReference type="SAM" id="Phobius"/>
    </source>
</evidence>
<feature type="domain" description="RCK N-terminal" evidence="2">
    <location>
        <begin position="492"/>
        <end position="596"/>
    </location>
</feature>
<feature type="transmembrane region" description="Helical" evidence="1">
    <location>
        <begin position="12"/>
        <end position="31"/>
    </location>
</feature>
<feature type="transmembrane region" description="Helical" evidence="1">
    <location>
        <begin position="336"/>
        <end position="354"/>
    </location>
</feature>
<gene>
    <name evidence="3" type="ORF">UABAM_04191</name>
</gene>
<keyword evidence="3" id="KW-0813">Transport</keyword>
<organism evidence="3 4">
    <name type="scientific">Uabimicrobium amorphum</name>
    <dbReference type="NCBI Taxonomy" id="2596890"/>
    <lineage>
        <taxon>Bacteria</taxon>
        <taxon>Pseudomonadati</taxon>
        <taxon>Planctomycetota</taxon>
        <taxon>Candidatus Uabimicrobiia</taxon>
        <taxon>Candidatus Uabimicrobiales</taxon>
        <taxon>Candidatus Uabimicrobiaceae</taxon>
        <taxon>Candidatus Uabimicrobium</taxon>
    </lineage>
</organism>
<dbReference type="GO" id="GO:0006813">
    <property type="term" value="P:potassium ion transport"/>
    <property type="evidence" value="ECO:0007669"/>
    <property type="project" value="InterPro"/>
</dbReference>
<dbReference type="EMBL" id="AP019860">
    <property type="protein sequence ID" value="BBM85813.1"/>
    <property type="molecule type" value="Genomic_DNA"/>
</dbReference>
<reference evidence="3 4" key="1">
    <citation type="submission" date="2019-08" db="EMBL/GenBank/DDBJ databases">
        <title>Complete genome sequence of Candidatus Uab amorphum.</title>
        <authorList>
            <person name="Shiratori T."/>
            <person name="Suzuki S."/>
            <person name="Kakizawa Y."/>
            <person name="Ishida K."/>
        </authorList>
    </citation>
    <scope>NUCLEOTIDE SEQUENCE [LARGE SCALE GENOMIC DNA]</scope>
    <source>
        <strain evidence="3 4">SRT547</strain>
    </source>
</reference>
<sequence length="742" mass="85788">MKSFFRKKYVKYLLFVVFVVAAISFSLPYFAEVPKQFSTRFSISGAYSSGTYNNVSKELCSYLNEKFTGEFFFGNTKSLGSVENIIRMQEHKTDIALIQEDVAYYYYRGGHALLRVEHATEKYIKSVCFFFNEYFIVLARSDKKNLHDLRTVSVGPLHGGTSITAINIRDQLQYHWELDTSTPLEAMRKKEVDAVILITADPKFITNKLRQEKLEYRPIGLTNKEISGISASFPFYHKAHIDVDDYDGQKLTIPTITTRSLLVVNEFVPPQIVNAILELFIDKNLYAAFSKKSPAVKNFNKTRTKDEDERFGHFPLPMHPVVFELKRGRFSFVKPAFFIVPLLFLCFLLVYLHSGDRYKSFFGQRTFYGILWRDLFRDLWIYIFLISLVCIYLISAVYFIKYVEIQAYIQSEFMQPSKFIDMKFRKLITWIFVFTVAGYEDETFPYTEIGKVVASSIRIVSISCMMFIFGRLSIDYLKNLVKDRHMYKGYSMSNHIVICNWNSKGEKIVEEIHSPSLKAQGIAKPIIIICNHEITLPDSDAFQDTFFLPGDPAAEWKLRNASIHDAFSTIILADEAMGDRADSHTVMVVMEMTELFDRLQEEGKLKQRPHISAELIDGKNIKYLKRAGVDEVISGNDLGVRLLAQSTVTPGITEFMDNILQYCNQTNEIYIIDAPQKLIEEKADFVAISEFLLENRDIYHNTLLLAIQRNKKMMVNPCKEEFTHLIDDDRLVILAKERPDIH</sequence>
<dbReference type="Proteomes" id="UP000326354">
    <property type="component" value="Chromosome"/>
</dbReference>
<dbReference type="RefSeq" id="WP_151969903.1">
    <property type="nucleotide sequence ID" value="NZ_AP019860.1"/>
</dbReference>
<dbReference type="Pfam" id="PF22614">
    <property type="entry name" value="Slo-like_RCK"/>
    <property type="match status" value="1"/>
</dbReference>
<accession>A0A5S9IPP4</accession>
<evidence type="ECO:0000313" key="3">
    <source>
        <dbReference type="EMBL" id="BBM85813.1"/>
    </source>
</evidence>
<dbReference type="InterPro" id="IPR036291">
    <property type="entry name" value="NAD(P)-bd_dom_sf"/>
</dbReference>
<dbReference type="PANTHER" id="PTHR42941:SF1">
    <property type="entry name" value="SLL1037 PROTEIN"/>
    <property type="match status" value="1"/>
</dbReference>
<dbReference type="PANTHER" id="PTHR42941">
    <property type="entry name" value="SLL1037 PROTEIN"/>
    <property type="match status" value="1"/>
</dbReference>
<keyword evidence="1" id="KW-1133">Transmembrane helix</keyword>
<dbReference type="SUPFAM" id="SSF51735">
    <property type="entry name" value="NAD(P)-binding Rossmann-fold domains"/>
    <property type="match status" value="1"/>
</dbReference>
<dbReference type="SUPFAM" id="SSF53850">
    <property type="entry name" value="Periplasmic binding protein-like II"/>
    <property type="match status" value="1"/>
</dbReference>
<dbReference type="GO" id="GO:0034220">
    <property type="term" value="P:monoatomic ion transmembrane transport"/>
    <property type="evidence" value="ECO:0007669"/>
    <property type="project" value="UniProtKB-KW"/>
</dbReference>